<evidence type="ECO:0000256" key="1">
    <source>
        <dbReference type="ARBA" id="ARBA00006432"/>
    </source>
</evidence>
<gene>
    <name evidence="5" type="primary">trsA_2</name>
    <name evidence="5" type="ORF">NCTC1935_00966</name>
</gene>
<proteinExistence type="inferred from homology"/>
<feature type="domain" description="AMP-dependent synthetase/ligase" evidence="3">
    <location>
        <begin position="44"/>
        <end position="410"/>
    </location>
</feature>
<dbReference type="InterPro" id="IPR045851">
    <property type="entry name" value="AMP-bd_C_sf"/>
</dbReference>
<dbReference type="AlphaFoldDB" id="A0A449GBH9"/>
<dbReference type="InterPro" id="IPR042099">
    <property type="entry name" value="ANL_N_sf"/>
</dbReference>
<dbReference type="Gene3D" id="3.30.300.30">
    <property type="match status" value="1"/>
</dbReference>
<feature type="domain" description="AMP-binding enzyme C-terminal" evidence="4">
    <location>
        <begin position="464"/>
        <end position="540"/>
    </location>
</feature>
<dbReference type="PROSITE" id="PS00455">
    <property type="entry name" value="AMP_BINDING"/>
    <property type="match status" value="1"/>
</dbReference>
<dbReference type="Gene3D" id="3.40.50.12780">
    <property type="entry name" value="N-terminal domain of ligase-like"/>
    <property type="match status" value="1"/>
</dbReference>
<dbReference type="Pfam" id="PF00501">
    <property type="entry name" value="AMP-binding"/>
    <property type="match status" value="1"/>
</dbReference>
<protein>
    <submittedName>
        <fullName evidence="5">Triostin synthetase I</fullName>
        <ecNumber evidence="5">6.3.2.-</ecNumber>
    </submittedName>
</protein>
<dbReference type="RefSeq" id="WP_137354648.1">
    <property type="nucleotide sequence ID" value="NZ_CAACYE020000001.1"/>
</dbReference>
<dbReference type="SUPFAM" id="SSF56801">
    <property type="entry name" value="Acetyl-CoA synthetase-like"/>
    <property type="match status" value="1"/>
</dbReference>
<dbReference type="EMBL" id="CAACYE010000005">
    <property type="protein sequence ID" value="VFA83138.1"/>
    <property type="molecule type" value="Genomic_DNA"/>
</dbReference>
<dbReference type="PANTHER" id="PTHR43201">
    <property type="entry name" value="ACYL-COA SYNTHETASE"/>
    <property type="match status" value="1"/>
</dbReference>
<reference evidence="5" key="1">
    <citation type="submission" date="2019-02" db="EMBL/GenBank/DDBJ databases">
        <authorList>
            <consortium name="Pathogen Informatics"/>
        </authorList>
    </citation>
    <scope>NUCLEOTIDE SEQUENCE</scope>
    <source>
        <strain evidence="5">3012STDY6733949</strain>
    </source>
</reference>
<sequence length="567" mass="61148">MRTTVLGGRERWGQRLVDYPPERAERYRRSGAWTDTPLAQRLHEIAARFPERPAVVTAAASVTYAELDRATDRIAVGLDALGLRPGNPVLFQATNRLETVYAWYGCLKAGLVPVATLAAHRAHEIGHISRKVGAVAHLVETGLSFDLVAFARDQAQGHPTLRHILTVGDPAGAVAIESLGAGIPPEQARAHVERVQAGIDPLDVVAFQLSGGTTGVPKVIPRRHVEYWNNALYYARRLGWTEHTRVAHLIPLIHNAGITCALHGAHSVGACLVLATPDTATAFPLLARARATDVLIGHGHYQAVLSPGFDAARVHLRRVVLSGAKLTDELFARADDGAGHWAGQLFGMSEGLFTVTPPDAPALARATTVGTPIAPDDEVRILEPGADTELPDGAVGELCCRGPYTIPGYFDAPEHNRSAFTPDGFYRTGDLARIVVIDGVRYVSIEGRIKDLINRGGEKINAEEVELLLVRHPNVANAAVVAMPDPRLGEKTCAYLVAATGVASSLDDIRAHLEALGVAKFKWPERLEWVQELPQTSVGKVDKKRLRTDIGEKLASESARPGNQEHS</sequence>
<evidence type="ECO:0000259" key="3">
    <source>
        <dbReference type="Pfam" id="PF00501"/>
    </source>
</evidence>
<dbReference type="PANTHER" id="PTHR43201:SF5">
    <property type="entry name" value="MEDIUM-CHAIN ACYL-COA LIGASE ACSF2, MITOCHONDRIAL"/>
    <property type="match status" value="1"/>
</dbReference>
<dbReference type="GO" id="GO:0006631">
    <property type="term" value="P:fatty acid metabolic process"/>
    <property type="evidence" value="ECO:0007669"/>
    <property type="project" value="TreeGrafter"/>
</dbReference>
<evidence type="ECO:0000259" key="4">
    <source>
        <dbReference type="Pfam" id="PF13193"/>
    </source>
</evidence>
<dbReference type="EC" id="6.3.2.-" evidence="5"/>
<dbReference type="InterPro" id="IPR025110">
    <property type="entry name" value="AMP-bd_C"/>
</dbReference>
<evidence type="ECO:0000313" key="5">
    <source>
        <dbReference type="EMBL" id="VFA83138.1"/>
    </source>
</evidence>
<evidence type="ECO:0000256" key="2">
    <source>
        <dbReference type="ARBA" id="ARBA00022598"/>
    </source>
</evidence>
<keyword evidence="2 5" id="KW-0436">Ligase</keyword>
<comment type="similarity">
    <text evidence="1">Belongs to the ATP-dependent AMP-binding enzyme family.</text>
</comment>
<organism evidence="5">
    <name type="scientific">Nocardia farcinica</name>
    <dbReference type="NCBI Taxonomy" id="37329"/>
    <lineage>
        <taxon>Bacteria</taxon>
        <taxon>Bacillati</taxon>
        <taxon>Actinomycetota</taxon>
        <taxon>Actinomycetes</taxon>
        <taxon>Mycobacteriales</taxon>
        <taxon>Nocardiaceae</taxon>
        <taxon>Nocardia</taxon>
    </lineage>
</organism>
<name>A0A449GBH9_NOCFR</name>
<dbReference type="Pfam" id="PF13193">
    <property type="entry name" value="AMP-binding_C"/>
    <property type="match status" value="1"/>
</dbReference>
<dbReference type="GO" id="GO:0031956">
    <property type="term" value="F:medium-chain fatty acid-CoA ligase activity"/>
    <property type="evidence" value="ECO:0007669"/>
    <property type="project" value="TreeGrafter"/>
</dbReference>
<dbReference type="InterPro" id="IPR020845">
    <property type="entry name" value="AMP-binding_CS"/>
</dbReference>
<accession>A0A449GBH9</accession>
<dbReference type="InterPro" id="IPR000873">
    <property type="entry name" value="AMP-dep_synth/lig_dom"/>
</dbReference>